<gene>
    <name evidence="1" type="ORF">SAMN06265218_12137</name>
</gene>
<accession>A0A521F2X0</accession>
<dbReference type="EMBL" id="FXTH01000021">
    <property type="protein sequence ID" value="SMO89971.1"/>
    <property type="molecule type" value="Genomic_DNA"/>
</dbReference>
<organism evidence="1 2">
    <name type="scientific">Fodinibius sediminis</name>
    <dbReference type="NCBI Taxonomy" id="1214077"/>
    <lineage>
        <taxon>Bacteria</taxon>
        <taxon>Pseudomonadati</taxon>
        <taxon>Balneolota</taxon>
        <taxon>Balneolia</taxon>
        <taxon>Balneolales</taxon>
        <taxon>Balneolaceae</taxon>
        <taxon>Fodinibius</taxon>
    </lineage>
</organism>
<evidence type="ECO:0000313" key="2">
    <source>
        <dbReference type="Proteomes" id="UP000317593"/>
    </source>
</evidence>
<dbReference type="PANTHER" id="PTHR36154">
    <property type="entry name" value="DNA-BINDING TRANSCRIPTIONAL ACTIVATOR ALPA"/>
    <property type="match status" value="1"/>
</dbReference>
<evidence type="ECO:0000313" key="1">
    <source>
        <dbReference type="EMBL" id="SMO89971.1"/>
    </source>
</evidence>
<sequence>MEKLIRPQVLADQLGIGLSTLYDRMKEPDFPRKVQISKNAVGFRESEIMEWIEANTENKATHKLVE</sequence>
<dbReference type="RefSeq" id="WP_142715850.1">
    <property type="nucleotide sequence ID" value="NZ_FXTH01000021.1"/>
</dbReference>
<dbReference type="InterPro" id="IPR052931">
    <property type="entry name" value="Prophage_regulatory_activator"/>
</dbReference>
<dbReference type="OrthoDB" id="8527558at2"/>
<dbReference type="PANTHER" id="PTHR36154:SF1">
    <property type="entry name" value="DNA-BINDING TRANSCRIPTIONAL ACTIVATOR ALPA"/>
    <property type="match status" value="1"/>
</dbReference>
<dbReference type="AlphaFoldDB" id="A0A521F2X0"/>
<protein>
    <submittedName>
        <fullName evidence="1">Transcriptional regulator, AlpA family</fullName>
    </submittedName>
</protein>
<dbReference type="InterPro" id="IPR010260">
    <property type="entry name" value="AlpA"/>
</dbReference>
<keyword evidence="2" id="KW-1185">Reference proteome</keyword>
<proteinExistence type="predicted"/>
<name>A0A521F2X0_9BACT</name>
<dbReference type="Proteomes" id="UP000317593">
    <property type="component" value="Unassembled WGS sequence"/>
</dbReference>
<reference evidence="1 2" key="1">
    <citation type="submission" date="2017-05" db="EMBL/GenBank/DDBJ databases">
        <authorList>
            <person name="Varghese N."/>
            <person name="Submissions S."/>
        </authorList>
    </citation>
    <scope>NUCLEOTIDE SEQUENCE [LARGE SCALE GENOMIC DNA]</scope>
    <source>
        <strain evidence="1 2">DSM 21194</strain>
    </source>
</reference>
<dbReference type="Gene3D" id="1.10.238.160">
    <property type="match status" value="1"/>
</dbReference>
<dbReference type="Pfam" id="PF05930">
    <property type="entry name" value="Phage_AlpA"/>
    <property type="match status" value="1"/>
</dbReference>